<reference evidence="12" key="1">
    <citation type="submission" date="2015-09" db="EMBL/GenBank/DDBJ databases">
        <authorList>
            <person name="Fill T.P."/>
            <person name="Baretta J.F."/>
            <person name="de Almeida L.G."/>
            <person name="Rocha M."/>
            <person name="de Souza D.H."/>
            <person name="Malavazi I."/>
            <person name="Cerdeira L.T."/>
            <person name="Hong H."/>
            <person name="Samborskyy M."/>
            <person name="de Vasconcelos A.T."/>
            <person name="Leadlay P."/>
            <person name="Rodrigues-Filho E."/>
        </authorList>
    </citation>
    <scope>NUCLEOTIDE SEQUENCE [LARGE SCALE GENOMIC DNA]</scope>
    <source>
        <strain evidence="12">LaBioMMi 136</strain>
    </source>
</reference>
<gene>
    <name evidence="11" type="primary">rgxB</name>
    <name evidence="11" type="ORF">PEBR_07150</name>
</gene>
<evidence type="ECO:0000256" key="1">
    <source>
        <dbReference type="ARBA" id="ARBA00004613"/>
    </source>
</evidence>
<dbReference type="PANTHER" id="PTHR31736:SF8">
    <property type="entry name" value="PUTATIVE (AFU_ORTHOLOGUE AFUA_7G06410)-RELATED"/>
    <property type="match status" value="1"/>
</dbReference>
<dbReference type="EMBL" id="LJBN01000103">
    <property type="protein sequence ID" value="OOQ89737.1"/>
    <property type="molecule type" value="Genomic_DNA"/>
</dbReference>
<keyword evidence="6" id="KW-0325">Glycoprotein</keyword>
<dbReference type="InterPro" id="IPR000743">
    <property type="entry name" value="Glyco_hydro_28"/>
</dbReference>
<feature type="chain" id="PRO_5012549275" evidence="10">
    <location>
        <begin position="17"/>
        <end position="401"/>
    </location>
</feature>
<dbReference type="GO" id="GO:0005576">
    <property type="term" value="C:extracellular region"/>
    <property type="evidence" value="ECO:0007669"/>
    <property type="project" value="UniProtKB-SubCell"/>
</dbReference>
<dbReference type="AlphaFoldDB" id="A0A1S9RW58"/>
<comment type="caution">
    <text evidence="11">The sequence shown here is derived from an EMBL/GenBank/DDBJ whole genome shotgun (WGS) entry which is preliminary data.</text>
</comment>
<dbReference type="Pfam" id="PF00295">
    <property type="entry name" value="Glyco_hydro_28"/>
    <property type="match status" value="1"/>
</dbReference>
<protein>
    <submittedName>
        <fullName evidence="11">Alpha-L-rhamnosidase rgxB</fullName>
    </submittedName>
</protein>
<dbReference type="GO" id="GO:0005975">
    <property type="term" value="P:carbohydrate metabolic process"/>
    <property type="evidence" value="ECO:0007669"/>
    <property type="project" value="InterPro"/>
</dbReference>
<dbReference type="PANTHER" id="PTHR31736">
    <property type="match status" value="1"/>
</dbReference>
<evidence type="ECO:0000313" key="12">
    <source>
        <dbReference type="Proteomes" id="UP000190744"/>
    </source>
</evidence>
<organism evidence="11 12">
    <name type="scientific">Penicillium brasilianum</name>
    <dbReference type="NCBI Taxonomy" id="104259"/>
    <lineage>
        <taxon>Eukaryota</taxon>
        <taxon>Fungi</taxon>
        <taxon>Dikarya</taxon>
        <taxon>Ascomycota</taxon>
        <taxon>Pezizomycotina</taxon>
        <taxon>Eurotiomycetes</taxon>
        <taxon>Eurotiomycetidae</taxon>
        <taxon>Eurotiales</taxon>
        <taxon>Aspergillaceae</taxon>
        <taxon>Penicillium</taxon>
    </lineage>
</organism>
<dbReference type="Proteomes" id="UP000190744">
    <property type="component" value="Unassembled WGS sequence"/>
</dbReference>
<accession>A0A1S9RW58</accession>
<keyword evidence="4 10" id="KW-0732">Signal</keyword>
<sequence length="401" mass="42699">MNLLVIATLFSSVVLGLSPPTIEERNPSKVCVVPAAGNSSIDDAPAVLKAFDQCGHGGKILFQNTTYHINSVMNTTGLKDCEIDLRGTLLWSTNVSYWLNHSLPVGYQNQSTAWVFGGKNIRFEGHGYGTFDGNGQTWYNACGSVSNYPGRPHALTVTGTSNSEFTGIRFVQSQMWTLSIIHTQNTLFDNIYVNSTSVHASSRNTDGADTIYSSHITFRNWEVDNGDDNISIKANSTDILIEDSLFHRGLGIAIGSIGQYKDAYETVQRVNYPPNGGGGGLGVASDMIFEDLKATALRGPAIAISQCTTFSGTAGNCTSSKFQLRDLSFRNLTGTTTSEDVASLQCSVVKPCENISITGVDLVVSANGTLADDYLCGNVEDTHGFNCTGAVCVGGSATGGC</sequence>
<name>A0A1S9RW58_PENBI</name>
<evidence type="ECO:0000256" key="10">
    <source>
        <dbReference type="SAM" id="SignalP"/>
    </source>
</evidence>
<feature type="signal peptide" evidence="10">
    <location>
        <begin position="1"/>
        <end position="16"/>
    </location>
</feature>
<dbReference type="GO" id="GO:0071555">
    <property type="term" value="P:cell wall organization"/>
    <property type="evidence" value="ECO:0007669"/>
    <property type="project" value="UniProtKB-KW"/>
</dbReference>
<dbReference type="Gene3D" id="2.160.20.10">
    <property type="entry name" value="Single-stranded right-handed beta-helix, Pectin lyase-like"/>
    <property type="match status" value="1"/>
</dbReference>
<comment type="similarity">
    <text evidence="2 9">Belongs to the glycosyl hydrolase 28 family.</text>
</comment>
<evidence type="ECO:0000256" key="9">
    <source>
        <dbReference type="RuleBase" id="RU361169"/>
    </source>
</evidence>
<dbReference type="InterPro" id="IPR012334">
    <property type="entry name" value="Pectin_lyas_fold"/>
</dbReference>
<dbReference type="SUPFAM" id="SSF51126">
    <property type="entry name" value="Pectin lyase-like"/>
    <property type="match status" value="1"/>
</dbReference>
<keyword evidence="3" id="KW-0964">Secreted</keyword>
<evidence type="ECO:0000256" key="7">
    <source>
        <dbReference type="ARBA" id="ARBA00023295"/>
    </source>
</evidence>
<dbReference type="InterPro" id="IPR011050">
    <property type="entry name" value="Pectin_lyase_fold/virulence"/>
</dbReference>
<evidence type="ECO:0000256" key="3">
    <source>
        <dbReference type="ARBA" id="ARBA00022525"/>
    </source>
</evidence>
<keyword evidence="5 9" id="KW-0378">Hydrolase</keyword>
<comment type="subcellular location">
    <subcellularLocation>
        <location evidence="1">Secreted</location>
    </subcellularLocation>
</comment>
<evidence type="ECO:0000256" key="6">
    <source>
        <dbReference type="ARBA" id="ARBA00023180"/>
    </source>
</evidence>
<keyword evidence="8" id="KW-0961">Cell wall biogenesis/degradation</keyword>
<evidence type="ECO:0000313" key="11">
    <source>
        <dbReference type="EMBL" id="OOQ89737.1"/>
    </source>
</evidence>
<evidence type="ECO:0000256" key="4">
    <source>
        <dbReference type="ARBA" id="ARBA00022729"/>
    </source>
</evidence>
<dbReference type="GO" id="GO:0004650">
    <property type="term" value="F:polygalacturonase activity"/>
    <property type="evidence" value="ECO:0007669"/>
    <property type="project" value="InterPro"/>
</dbReference>
<evidence type="ECO:0000256" key="5">
    <source>
        <dbReference type="ARBA" id="ARBA00022801"/>
    </source>
</evidence>
<keyword evidence="7 9" id="KW-0326">Glycosidase</keyword>
<evidence type="ECO:0000256" key="8">
    <source>
        <dbReference type="ARBA" id="ARBA00023316"/>
    </source>
</evidence>
<proteinExistence type="inferred from homology"/>
<evidence type="ECO:0000256" key="2">
    <source>
        <dbReference type="ARBA" id="ARBA00008834"/>
    </source>
</evidence>